<feature type="compositionally biased region" description="Basic and acidic residues" evidence="1">
    <location>
        <begin position="39"/>
        <end position="48"/>
    </location>
</feature>
<gene>
    <name evidence="3" type="ORF">LCGC14_0510920</name>
</gene>
<dbReference type="Gene3D" id="2.30.30.40">
    <property type="entry name" value="SH3 Domains"/>
    <property type="match status" value="1"/>
</dbReference>
<evidence type="ECO:0000256" key="1">
    <source>
        <dbReference type="SAM" id="MobiDB-lite"/>
    </source>
</evidence>
<dbReference type="AlphaFoldDB" id="A0A0F9S1B6"/>
<proteinExistence type="predicted"/>
<protein>
    <recommendedName>
        <fullName evidence="2">SH3b domain-containing protein</fullName>
    </recommendedName>
</protein>
<dbReference type="Pfam" id="PF08239">
    <property type="entry name" value="SH3_3"/>
    <property type="match status" value="1"/>
</dbReference>
<reference evidence="3" key="1">
    <citation type="journal article" date="2015" name="Nature">
        <title>Complex archaea that bridge the gap between prokaryotes and eukaryotes.</title>
        <authorList>
            <person name="Spang A."/>
            <person name="Saw J.H."/>
            <person name="Jorgensen S.L."/>
            <person name="Zaremba-Niedzwiedzka K."/>
            <person name="Martijn J."/>
            <person name="Lind A.E."/>
            <person name="van Eijk R."/>
            <person name="Schleper C."/>
            <person name="Guy L."/>
            <person name="Ettema T.J."/>
        </authorList>
    </citation>
    <scope>NUCLEOTIDE SEQUENCE</scope>
</reference>
<comment type="caution">
    <text evidence="3">The sequence shown here is derived from an EMBL/GenBank/DDBJ whole genome shotgun (WGS) entry which is preliminary data.</text>
</comment>
<name>A0A0F9S1B6_9ZZZZ</name>
<dbReference type="EMBL" id="LAZR01000620">
    <property type="protein sequence ID" value="KKN62545.1"/>
    <property type="molecule type" value="Genomic_DNA"/>
</dbReference>
<dbReference type="InterPro" id="IPR003646">
    <property type="entry name" value="SH3-like_bac-type"/>
</dbReference>
<feature type="domain" description="SH3b" evidence="2">
    <location>
        <begin position="91"/>
        <end position="153"/>
    </location>
</feature>
<feature type="region of interest" description="Disordered" evidence="1">
    <location>
        <begin position="26"/>
        <end position="48"/>
    </location>
</feature>
<dbReference type="SMART" id="SM00287">
    <property type="entry name" value="SH3b"/>
    <property type="match status" value="1"/>
</dbReference>
<sequence>MAKRKGGFGWIVAGLVGIAWLSSGEEKRDPISKVSPGTEAHEPLPAERIKAPLPVRKPEKPVASSQERVAFLPPTSMPTTLPGGSHPQRGRNDIAFAASRLNLRASPSTSSAVMRTLDEGEAVTVLETAAPWRKVRVGSAVGWVHGAYLRQEQGRVINSRPPLIPPAPIIGRAVPSRAGQPIRSARQGSCDCPYDVMRNGRVCGGRSAYSRPGGRSPQCYF</sequence>
<accession>A0A0F9S1B6</accession>
<organism evidence="3">
    <name type="scientific">marine sediment metagenome</name>
    <dbReference type="NCBI Taxonomy" id="412755"/>
    <lineage>
        <taxon>unclassified sequences</taxon>
        <taxon>metagenomes</taxon>
        <taxon>ecological metagenomes</taxon>
    </lineage>
</organism>
<evidence type="ECO:0000313" key="3">
    <source>
        <dbReference type="EMBL" id="KKN62545.1"/>
    </source>
</evidence>
<evidence type="ECO:0000259" key="2">
    <source>
        <dbReference type="SMART" id="SM00287"/>
    </source>
</evidence>